<evidence type="ECO:0000313" key="4">
    <source>
        <dbReference type="Proteomes" id="UP000510888"/>
    </source>
</evidence>
<keyword evidence="2" id="KW-0472">Membrane</keyword>
<dbReference type="KEGG" id="plad:PPGU16_43360"/>
<gene>
    <name evidence="3" type="ORF">PPGU16_43360</name>
</gene>
<keyword evidence="4" id="KW-1185">Reference proteome</keyword>
<accession>A0A7I8BSI4</accession>
<evidence type="ECO:0000256" key="2">
    <source>
        <dbReference type="SAM" id="Phobius"/>
    </source>
</evidence>
<sequence>MYNYLRAAGTPRSWLISFLFAAACGGASAFANLSGAISPGMPSQPAWMFDLHVGSAVFGALLIARFVASALSALFRLPGNTVYATGNLANGSAIRYRVDVNASFFSLARFMQVLGFVLCLMLQGVTVSSGASEGGPTKLAPRPAHSHSGVLST</sequence>
<dbReference type="Proteomes" id="UP000510888">
    <property type="component" value="Chromosome 2"/>
</dbReference>
<keyword evidence="2" id="KW-0812">Transmembrane</keyword>
<organism evidence="3 4">
    <name type="scientific">Paraburkholderia largidicola</name>
    <dbReference type="NCBI Taxonomy" id="3014751"/>
    <lineage>
        <taxon>Bacteria</taxon>
        <taxon>Pseudomonadati</taxon>
        <taxon>Pseudomonadota</taxon>
        <taxon>Betaproteobacteria</taxon>
        <taxon>Burkholderiales</taxon>
        <taxon>Burkholderiaceae</taxon>
        <taxon>Paraburkholderia</taxon>
    </lineage>
</organism>
<evidence type="ECO:0000313" key="3">
    <source>
        <dbReference type="EMBL" id="BCF91269.1"/>
    </source>
</evidence>
<reference evidence="3 4" key="1">
    <citation type="journal article" date="2020" name="Genes (Basel)">
        <title>Genomic Comparison of Insect Gut Symbionts from Divergent Burkholderia Subclades.</title>
        <authorList>
            <person name="Takeshita K."/>
            <person name="Kikuchi Y."/>
        </authorList>
    </citation>
    <scope>NUCLEOTIDE SEQUENCE [LARGE SCALE GENOMIC DNA]</scope>
    <source>
        <strain evidence="3 4">PGU16</strain>
    </source>
</reference>
<evidence type="ECO:0008006" key="5">
    <source>
        <dbReference type="Google" id="ProtNLM"/>
    </source>
</evidence>
<proteinExistence type="predicted"/>
<protein>
    <recommendedName>
        <fullName evidence="5">Lipoprotein</fullName>
    </recommendedName>
</protein>
<evidence type="ECO:0000256" key="1">
    <source>
        <dbReference type="SAM" id="MobiDB-lite"/>
    </source>
</evidence>
<feature type="transmembrane region" description="Helical" evidence="2">
    <location>
        <begin position="53"/>
        <end position="75"/>
    </location>
</feature>
<name>A0A7I8BSI4_9BURK</name>
<dbReference type="PROSITE" id="PS51257">
    <property type="entry name" value="PROKAR_LIPOPROTEIN"/>
    <property type="match status" value="1"/>
</dbReference>
<dbReference type="EMBL" id="AP023175">
    <property type="protein sequence ID" value="BCF91269.1"/>
    <property type="molecule type" value="Genomic_DNA"/>
</dbReference>
<keyword evidence="2" id="KW-1133">Transmembrane helix</keyword>
<feature type="region of interest" description="Disordered" evidence="1">
    <location>
        <begin position="132"/>
        <end position="153"/>
    </location>
</feature>
<dbReference type="AlphaFoldDB" id="A0A7I8BSI4"/>